<accession>A0AAN4TD34</accession>
<dbReference type="PANTHER" id="PTHR45848:SF4">
    <property type="entry name" value="DUAL SPECIFICITY PROTEIN PHOSPHATASE 12"/>
    <property type="match status" value="1"/>
</dbReference>
<dbReference type="CDD" id="cd14498">
    <property type="entry name" value="DSP"/>
    <property type="match status" value="1"/>
</dbReference>
<protein>
    <recommendedName>
        <fullName evidence="2">protein-tyrosine-phosphatase</fullName>
        <ecNumber evidence="2">3.1.3.48</ecNumber>
    </recommendedName>
</protein>
<evidence type="ECO:0000256" key="2">
    <source>
        <dbReference type="ARBA" id="ARBA00013064"/>
    </source>
</evidence>
<dbReference type="PROSITE" id="PS50056">
    <property type="entry name" value="TYR_PHOSPHATASE_2"/>
    <property type="match status" value="1"/>
</dbReference>
<dbReference type="PROSITE" id="PS50054">
    <property type="entry name" value="TYR_PHOSPHATASE_DUAL"/>
    <property type="match status" value="1"/>
</dbReference>
<evidence type="ECO:0000259" key="6">
    <source>
        <dbReference type="PROSITE" id="PS50054"/>
    </source>
</evidence>
<dbReference type="EMBL" id="BCLY01000012">
    <property type="protein sequence ID" value="GAQ09502.1"/>
    <property type="molecule type" value="Genomic_DNA"/>
</dbReference>
<dbReference type="InterPro" id="IPR000340">
    <property type="entry name" value="Dual-sp_phosphatase_cat-dom"/>
</dbReference>
<organism evidence="8 9">
    <name type="scientific">Aspergillus lentulus</name>
    <dbReference type="NCBI Taxonomy" id="293939"/>
    <lineage>
        <taxon>Eukaryota</taxon>
        <taxon>Fungi</taxon>
        <taxon>Dikarya</taxon>
        <taxon>Ascomycota</taxon>
        <taxon>Pezizomycotina</taxon>
        <taxon>Eurotiomycetes</taxon>
        <taxon>Eurotiomycetidae</taxon>
        <taxon>Eurotiales</taxon>
        <taxon>Aspergillaceae</taxon>
        <taxon>Aspergillus</taxon>
        <taxon>Aspergillus subgen. Fumigati</taxon>
    </lineage>
</organism>
<evidence type="ECO:0000313" key="9">
    <source>
        <dbReference type="Proteomes" id="UP000051487"/>
    </source>
</evidence>
<evidence type="ECO:0000313" key="8">
    <source>
        <dbReference type="EMBL" id="GAQ09502.1"/>
    </source>
</evidence>
<feature type="domain" description="Tyrosine specific protein phosphatases" evidence="7">
    <location>
        <begin position="153"/>
        <end position="209"/>
    </location>
</feature>
<dbReference type="EC" id="3.1.3.48" evidence="2"/>
<evidence type="ECO:0000256" key="3">
    <source>
        <dbReference type="ARBA" id="ARBA00022801"/>
    </source>
</evidence>
<dbReference type="GO" id="GO:0004725">
    <property type="term" value="F:protein tyrosine phosphatase activity"/>
    <property type="evidence" value="ECO:0007669"/>
    <property type="project" value="UniProtKB-EC"/>
</dbReference>
<proteinExistence type="inferred from homology"/>
<dbReference type="Pfam" id="PF00782">
    <property type="entry name" value="DSPc"/>
    <property type="match status" value="1"/>
</dbReference>
<feature type="compositionally biased region" description="Basic and acidic residues" evidence="5">
    <location>
        <begin position="15"/>
        <end position="47"/>
    </location>
</feature>
<keyword evidence="3" id="KW-0378">Hydrolase</keyword>
<dbReference type="SMART" id="SM00195">
    <property type="entry name" value="DSPc"/>
    <property type="match status" value="1"/>
</dbReference>
<dbReference type="InterPro" id="IPR016130">
    <property type="entry name" value="Tyr_Pase_AS"/>
</dbReference>
<dbReference type="Gene3D" id="3.90.190.10">
    <property type="entry name" value="Protein tyrosine phosphatase superfamily"/>
    <property type="match status" value="1"/>
</dbReference>
<feature type="region of interest" description="Disordered" evidence="5">
    <location>
        <begin position="1"/>
        <end position="47"/>
    </location>
</feature>
<gene>
    <name evidence="8" type="ORF">ALT_6823</name>
</gene>
<evidence type="ECO:0000256" key="4">
    <source>
        <dbReference type="ARBA" id="ARBA00022912"/>
    </source>
</evidence>
<comment type="caution">
    <text evidence="8">The sequence shown here is derived from an EMBL/GenBank/DDBJ whole genome shotgun (WGS) entry which is preliminary data.</text>
</comment>
<dbReference type="PANTHER" id="PTHR45848">
    <property type="entry name" value="DUAL SPECIFICITY PROTEIN PHOSPHATASE 12 FAMILY MEMBER"/>
    <property type="match status" value="1"/>
</dbReference>
<name>A0AAN4TD34_ASPLE</name>
<sequence length="271" mass="30959">MAASFGPPTDVSNDANEHLGKWKSEDRVRIGNDGNDEKETDDKTQEKNKRWEMAFAARVREIVPGLFLGNVEASYKREMLRESRINAIVSLTDARWVWWNSITREAGIPEHRHKWVQCADSSTQDLLVHMSDICDFIDQMASPALRSSSTLPVENEHESSDKPREAPPEAVLVHCDLGISRSPTVIIAYLMRKYGLKREDALRFIQSKQKVKPSANFTRQLEVWEQTGYEVWDNKERTVPKAPYQAFLEDRAALLKRKGLTGNEPLVPLNL</sequence>
<evidence type="ECO:0000256" key="5">
    <source>
        <dbReference type="SAM" id="MobiDB-lite"/>
    </source>
</evidence>
<feature type="compositionally biased region" description="Basic and acidic residues" evidence="5">
    <location>
        <begin position="154"/>
        <end position="167"/>
    </location>
</feature>
<feature type="domain" description="Tyrosine-protein phosphatase" evidence="6">
    <location>
        <begin position="58"/>
        <end position="230"/>
    </location>
</feature>
<reference evidence="8 9" key="1">
    <citation type="submission" date="2015-11" db="EMBL/GenBank/DDBJ databases">
        <title>Aspergillus lentulus strain IFM 54703T.</title>
        <authorList>
            <person name="Kusuya Y."/>
            <person name="Sakai K."/>
            <person name="Kamei K."/>
            <person name="Takahashi H."/>
            <person name="Yaguchi T."/>
        </authorList>
    </citation>
    <scope>NUCLEOTIDE SEQUENCE [LARGE SCALE GENOMIC DNA]</scope>
    <source>
        <strain evidence="8 9">IFM 54703</strain>
    </source>
</reference>
<dbReference type="InterPro" id="IPR029021">
    <property type="entry name" value="Prot-tyrosine_phosphatase-like"/>
</dbReference>
<dbReference type="InterPro" id="IPR000387">
    <property type="entry name" value="Tyr_Pase_dom"/>
</dbReference>
<dbReference type="Proteomes" id="UP000051487">
    <property type="component" value="Unassembled WGS sequence"/>
</dbReference>
<dbReference type="AlphaFoldDB" id="A0AAN4TD34"/>
<evidence type="ECO:0000259" key="7">
    <source>
        <dbReference type="PROSITE" id="PS50056"/>
    </source>
</evidence>
<dbReference type="GO" id="GO:0008138">
    <property type="term" value="F:protein tyrosine/serine/threonine phosphatase activity"/>
    <property type="evidence" value="ECO:0007669"/>
    <property type="project" value="TreeGrafter"/>
</dbReference>
<keyword evidence="4" id="KW-0904">Protein phosphatase</keyword>
<dbReference type="SUPFAM" id="SSF52799">
    <property type="entry name" value="(Phosphotyrosine protein) phosphatases II"/>
    <property type="match status" value="1"/>
</dbReference>
<dbReference type="PROSITE" id="PS00383">
    <property type="entry name" value="TYR_PHOSPHATASE_1"/>
    <property type="match status" value="1"/>
</dbReference>
<dbReference type="InterPro" id="IPR020422">
    <property type="entry name" value="TYR_PHOSPHATASE_DUAL_dom"/>
</dbReference>
<feature type="region of interest" description="Disordered" evidence="5">
    <location>
        <begin position="147"/>
        <end position="167"/>
    </location>
</feature>
<evidence type="ECO:0000256" key="1">
    <source>
        <dbReference type="ARBA" id="ARBA00008601"/>
    </source>
</evidence>
<comment type="similarity">
    <text evidence="1">Belongs to the protein-tyrosine phosphatase family. Non-receptor class dual specificity subfamily.</text>
</comment>